<dbReference type="InterPro" id="IPR025827">
    <property type="entry name" value="Zn_ribbon_recom_dom"/>
</dbReference>
<feature type="active site" description="O-(5'-phospho-DNA)-serine intermediate" evidence="4">
    <location>
        <position position="10"/>
    </location>
</feature>
<feature type="domain" description="Resolvase/invertase-type recombinase catalytic" evidence="6">
    <location>
        <begin position="2"/>
        <end position="149"/>
    </location>
</feature>
<accession>A0ABT4H5L3</accession>
<evidence type="ECO:0000256" key="1">
    <source>
        <dbReference type="ARBA" id="ARBA00022908"/>
    </source>
</evidence>
<dbReference type="Gene3D" id="3.40.50.1390">
    <property type="entry name" value="Resolvase, N-terminal catalytic domain"/>
    <property type="match status" value="1"/>
</dbReference>
<evidence type="ECO:0000313" key="8">
    <source>
        <dbReference type="EMBL" id="MCY9764281.1"/>
    </source>
</evidence>
<evidence type="ECO:0000256" key="5">
    <source>
        <dbReference type="SAM" id="Coils"/>
    </source>
</evidence>
<name>A0ABT4H5L3_PAEAL</name>
<dbReference type="InterPro" id="IPR036162">
    <property type="entry name" value="Resolvase-like_N_sf"/>
</dbReference>
<evidence type="ECO:0000256" key="4">
    <source>
        <dbReference type="PROSITE-ProRule" id="PRU10137"/>
    </source>
</evidence>
<reference evidence="8 9" key="1">
    <citation type="submission" date="2022-05" db="EMBL/GenBank/DDBJ databases">
        <title>Genome Sequencing of Bee-Associated Microbes.</title>
        <authorList>
            <person name="Dunlap C."/>
        </authorList>
    </citation>
    <scope>NUCLEOTIDE SEQUENCE [LARGE SCALE GENOMIC DNA]</scope>
    <source>
        <strain evidence="8 9">NRRL B-04010</strain>
    </source>
</reference>
<dbReference type="Pfam" id="PF07508">
    <property type="entry name" value="Recombinase"/>
    <property type="match status" value="1"/>
</dbReference>
<keyword evidence="5" id="KW-0175">Coiled coil</keyword>
<evidence type="ECO:0000313" key="9">
    <source>
        <dbReference type="Proteomes" id="UP001527181"/>
    </source>
</evidence>
<keyword evidence="2" id="KW-0238">DNA-binding</keyword>
<feature type="domain" description="Recombinase" evidence="7">
    <location>
        <begin position="157"/>
        <end position="276"/>
    </location>
</feature>
<dbReference type="PANTHER" id="PTHR30461:SF23">
    <property type="entry name" value="DNA RECOMBINASE-RELATED"/>
    <property type="match status" value="1"/>
</dbReference>
<dbReference type="InterPro" id="IPR006118">
    <property type="entry name" value="Recombinase_CS"/>
</dbReference>
<dbReference type="SMART" id="SM00857">
    <property type="entry name" value="Resolvase"/>
    <property type="match status" value="1"/>
</dbReference>
<dbReference type="InterPro" id="IPR050639">
    <property type="entry name" value="SSR_resolvase"/>
</dbReference>
<keyword evidence="1" id="KW-0229">DNA integration</keyword>
<dbReference type="Gene3D" id="3.90.1750.20">
    <property type="entry name" value="Putative Large Serine Recombinase, Chain B, Domain 2"/>
    <property type="match status" value="1"/>
</dbReference>
<dbReference type="CDD" id="cd00338">
    <property type="entry name" value="Ser_Recombinase"/>
    <property type="match status" value="1"/>
</dbReference>
<protein>
    <submittedName>
        <fullName evidence="8">Recombinase family protein</fullName>
    </submittedName>
</protein>
<evidence type="ECO:0000259" key="6">
    <source>
        <dbReference type="PROSITE" id="PS51736"/>
    </source>
</evidence>
<gene>
    <name evidence="8" type="ORF">M5X12_27650</name>
</gene>
<dbReference type="EMBL" id="JAMDNP010000086">
    <property type="protein sequence ID" value="MCY9764281.1"/>
    <property type="molecule type" value="Genomic_DNA"/>
</dbReference>
<organism evidence="8 9">
    <name type="scientific">Paenibacillus alvei</name>
    <name type="common">Bacillus alvei</name>
    <dbReference type="NCBI Taxonomy" id="44250"/>
    <lineage>
        <taxon>Bacteria</taxon>
        <taxon>Bacillati</taxon>
        <taxon>Bacillota</taxon>
        <taxon>Bacilli</taxon>
        <taxon>Bacillales</taxon>
        <taxon>Paenibacillaceae</taxon>
        <taxon>Paenibacillus</taxon>
    </lineage>
</organism>
<dbReference type="PROSITE" id="PS51736">
    <property type="entry name" value="RECOMBINASES_3"/>
    <property type="match status" value="1"/>
</dbReference>
<dbReference type="RefSeq" id="WP_268600475.1">
    <property type="nucleotide sequence ID" value="NZ_JAMDNP010000086.1"/>
</dbReference>
<dbReference type="PANTHER" id="PTHR30461">
    <property type="entry name" value="DNA-INVERTASE FROM LAMBDOID PROPHAGE"/>
    <property type="match status" value="1"/>
</dbReference>
<feature type="coiled-coil region" evidence="5">
    <location>
        <begin position="363"/>
        <end position="429"/>
    </location>
</feature>
<evidence type="ECO:0000256" key="2">
    <source>
        <dbReference type="ARBA" id="ARBA00023125"/>
    </source>
</evidence>
<dbReference type="PROSITE" id="PS51737">
    <property type="entry name" value="RECOMBINASE_DNA_BIND"/>
    <property type="match status" value="1"/>
</dbReference>
<dbReference type="SUPFAM" id="SSF53041">
    <property type="entry name" value="Resolvase-like"/>
    <property type="match status" value="1"/>
</dbReference>
<keyword evidence="3" id="KW-0233">DNA recombination</keyword>
<evidence type="ECO:0000256" key="3">
    <source>
        <dbReference type="ARBA" id="ARBA00023172"/>
    </source>
</evidence>
<dbReference type="InterPro" id="IPR011109">
    <property type="entry name" value="DNA_bind_recombinase_dom"/>
</dbReference>
<keyword evidence="9" id="KW-1185">Reference proteome</keyword>
<dbReference type="PROSITE" id="PS00397">
    <property type="entry name" value="RECOMBINASES_1"/>
    <property type="match status" value="1"/>
</dbReference>
<proteinExistence type="predicted"/>
<evidence type="ECO:0000259" key="7">
    <source>
        <dbReference type="PROSITE" id="PS51737"/>
    </source>
</evidence>
<dbReference type="Proteomes" id="UP001527181">
    <property type="component" value="Unassembled WGS sequence"/>
</dbReference>
<dbReference type="Pfam" id="PF13408">
    <property type="entry name" value="Zn_ribbon_recom"/>
    <property type="match status" value="1"/>
</dbReference>
<comment type="caution">
    <text evidence="8">The sequence shown here is derived from an EMBL/GenBank/DDBJ whole genome shotgun (WGS) entry which is preliminary data.</text>
</comment>
<sequence length="494" mass="58713">MKTAIYVRVSTDEQAEEGYSIEAQKRRLLAYIESQDWTLFDIFIDDGYSAKDLERPEMKRLLHCISENMIDVVLVYRLDRLTRSASDCDKLLKLFEEHNVKFQSSTESFETRTAAGRLFIRLIADIAQWERETIAERVRFGMEQKVREGKRPGAKFPYGYDKKGKHVIDEVKIIKRLRYMYMFERLSYKKIAEQLYIEGIDRRGYAWTAYTVQLTLENPFYAGVIRFGSKLSNGKYTQRNVDERVECVYGDSQYEAIWTIEEFKEHTERMKSRSNNGYSRKLDYWFTGLLRCGRCGAAMFGRLTTKRSLKDGTIVRNPYYWCSNRKSNNSCDMPMFRQSHVEHLIMEHINKIVLDKQLMESGHHEFEDEAKRNSKEIAKIKRKLDEFSKRKKKWQYMFVEDLITFDELRERLKEEDENTEIECKKLDLLNVDSGFIIDTPRLIRLRDAWDLADDSEKQELLRTIFNTITLKTECRNVKGVKNKFFDAEIEVKYN</sequence>
<dbReference type="InterPro" id="IPR006119">
    <property type="entry name" value="Resolv_N"/>
</dbReference>
<dbReference type="Pfam" id="PF00239">
    <property type="entry name" value="Resolvase"/>
    <property type="match status" value="1"/>
</dbReference>
<dbReference type="InterPro" id="IPR038109">
    <property type="entry name" value="DNA_bind_recomb_sf"/>
</dbReference>